<feature type="compositionally biased region" description="Pro residues" evidence="8">
    <location>
        <begin position="19"/>
        <end position="30"/>
    </location>
</feature>
<dbReference type="EMBL" id="LIAE01008309">
    <property type="protein sequence ID" value="PAV74658.1"/>
    <property type="molecule type" value="Genomic_DNA"/>
</dbReference>
<comment type="subcellular location">
    <subcellularLocation>
        <location evidence="1">Membrane</location>
        <topology evidence="1">Multi-pass membrane protein</topology>
    </subcellularLocation>
</comment>
<dbReference type="Proteomes" id="UP000218231">
    <property type="component" value="Unassembled WGS sequence"/>
</dbReference>
<feature type="compositionally biased region" description="Basic and acidic residues" evidence="8">
    <location>
        <begin position="119"/>
        <end position="132"/>
    </location>
</feature>
<feature type="binding site" evidence="7">
    <location>
        <position position="548"/>
    </location>
    <ligand>
        <name>Na(+)</name>
        <dbReference type="ChEBI" id="CHEBI:29101"/>
        <label>1</label>
    </ligand>
</feature>
<dbReference type="STRING" id="2018661.A0A2A2KLA3"/>
<feature type="transmembrane region" description="Helical" evidence="9">
    <location>
        <begin position="176"/>
        <end position="194"/>
    </location>
</feature>
<evidence type="ECO:0000256" key="3">
    <source>
        <dbReference type="ARBA" id="ARBA00022692"/>
    </source>
</evidence>
<comment type="caution">
    <text evidence="10">The sequence shown here is derived from an EMBL/GenBank/DDBJ whole genome shotgun (WGS) entry which is preliminary data.</text>
</comment>
<feature type="transmembrane region" description="Helical" evidence="9">
    <location>
        <begin position="612"/>
        <end position="634"/>
    </location>
</feature>
<dbReference type="AlphaFoldDB" id="A0A2A2KLA3"/>
<keyword evidence="2" id="KW-0813">Transport</keyword>
<evidence type="ECO:0000256" key="4">
    <source>
        <dbReference type="ARBA" id="ARBA00022847"/>
    </source>
</evidence>
<keyword evidence="11" id="KW-1185">Reference proteome</keyword>
<gene>
    <name evidence="10" type="ORF">WR25_25655</name>
</gene>
<feature type="region of interest" description="Disordered" evidence="8">
    <location>
        <begin position="1"/>
        <end position="69"/>
    </location>
</feature>
<keyword evidence="5 9" id="KW-1133">Transmembrane helix</keyword>
<dbReference type="Pfam" id="PF00209">
    <property type="entry name" value="SNF"/>
    <property type="match status" value="1"/>
</dbReference>
<feature type="transmembrane region" description="Helical" evidence="9">
    <location>
        <begin position="372"/>
        <end position="394"/>
    </location>
</feature>
<feature type="transmembrane region" description="Helical" evidence="9">
    <location>
        <begin position="215"/>
        <end position="238"/>
    </location>
</feature>
<dbReference type="InterPro" id="IPR000175">
    <property type="entry name" value="Na/ntran_symport"/>
</dbReference>
<sequence>MAGGYEPVPMTEVLDPKAHPPPPVSRPPQQQPIQAPRTPIHPSQIPQQPRQLVYNGPPRPPPNIVAAEPIAPTPLKSSAEKGETQHYASVIENVFGEPEIVEIGATTRTSSSSSNESAEDGKKPATVEQHANDDKHYHAKHWKFMFESATTSMAVCAFACRMIYFPSLIARHGGLFALFFLLAFVCLTVPLMYMEMAIGQYASASPLYTFSNITPILGGLAASMNFMLVLRMVAHAAWTVNHLGLSFTSFAGAWEKSLPWENCPHPLIGSCHDIKNMTHVNCDKVNPLKVYTNATTESCLEQWKNMMQQRHIPERRAPFYYYLSNMFREDAVTSTQWSYPVYTHVAAGIVVWLAVFLLALRGAKHISRFSIVALFLAVAGTIALLIGACLNPQFVEGIYAIRDLLFDGEEVTAYLVFAAWRDAVVMALACATLASGTMQKIASLNRFRHRLHWDVLALSIFILLFIIVHTLTVYSYSSTILGAFLLLLIFVVVLINLNPAVHVEDRIKLMDSPLFVESVVPEVLMTQKFGWLYCFFYFFVTGVSGIQSITVQVWAICSMVVEKAHNTLAFNKINCHVRHTLILVFICIMGCLSTLPLTTPGSTISIELLREYADYGTIFVAFFEILTIAHLYGFRRFLVNIRVMVGYSGPAYTFFWFNWLVVEPAIIAVAVVGLIWQFTVPSRFLPQYYGVLGDTVCLLVILCGVIVLMGLVFPTIFAIVKEIIRYACNHPYCGKRPVTGVQRIRMIGWKRHVSSERCVSDSCKQAPLTFHAPQPLRKSLYPY</sequence>
<dbReference type="GO" id="GO:0046872">
    <property type="term" value="F:metal ion binding"/>
    <property type="evidence" value="ECO:0007669"/>
    <property type="project" value="UniProtKB-KW"/>
</dbReference>
<evidence type="ECO:0000256" key="8">
    <source>
        <dbReference type="SAM" id="MobiDB-lite"/>
    </source>
</evidence>
<dbReference type="GO" id="GO:0089718">
    <property type="term" value="P:amino acid import across plasma membrane"/>
    <property type="evidence" value="ECO:0007669"/>
    <property type="project" value="TreeGrafter"/>
</dbReference>
<evidence type="ECO:0000256" key="6">
    <source>
        <dbReference type="ARBA" id="ARBA00023136"/>
    </source>
</evidence>
<keyword evidence="3 9" id="KW-0812">Transmembrane</keyword>
<feature type="transmembrane region" description="Helical" evidence="9">
    <location>
        <begin position="455"/>
        <end position="474"/>
    </location>
</feature>
<evidence type="ECO:0000313" key="10">
    <source>
        <dbReference type="EMBL" id="PAV74658.1"/>
    </source>
</evidence>
<evidence type="ECO:0000256" key="7">
    <source>
        <dbReference type="PIRSR" id="PIRSR600175-1"/>
    </source>
</evidence>
<protein>
    <submittedName>
        <fullName evidence="10">Uncharacterized protein</fullName>
    </submittedName>
</protein>
<organism evidence="10 11">
    <name type="scientific">Diploscapter pachys</name>
    <dbReference type="NCBI Taxonomy" id="2018661"/>
    <lineage>
        <taxon>Eukaryota</taxon>
        <taxon>Metazoa</taxon>
        <taxon>Ecdysozoa</taxon>
        <taxon>Nematoda</taxon>
        <taxon>Chromadorea</taxon>
        <taxon>Rhabditida</taxon>
        <taxon>Rhabditina</taxon>
        <taxon>Rhabditomorpha</taxon>
        <taxon>Rhabditoidea</taxon>
        <taxon>Rhabditidae</taxon>
        <taxon>Diploscapter</taxon>
    </lineage>
</organism>
<proteinExistence type="predicted"/>
<evidence type="ECO:0000256" key="5">
    <source>
        <dbReference type="ARBA" id="ARBA00022989"/>
    </source>
</evidence>
<dbReference type="PANTHER" id="PTHR11616:SF241">
    <property type="entry name" value="SODIUM- AND CHLORIDE-DEPENDENT GLYCINE TRANSPORTER 2"/>
    <property type="match status" value="1"/>
</dbReference>
<dbReference type="GO" id="GO:0005283">
    <property type="term" value="F:amino acid:sodium symporter activity"/>
    <property type="evidence" value="ECO:0007669"/>
    <property type="project" value="TreeGrafter"/>
</dbReference>
<keyword evidence="6 9" id="KW-0472">Membrane</keyword>
<feature type="transmembrane region" description="Helical" evidence="9">
    <location>
        <begin position="654"/>
        <end position="676"/>
    </location>
</feature>
<keyword evidence="7" id="KW-0479">Metal-binding</keyword>
<evidence type="ECO:0000313" key="11">
    <source>
        <dbReference type="Proteomes" id="UP000218231"/>
    </source>
</evidence>
<reference evidence="10 11" key="1">
    <citation type="journal article" date="2017" name="Curr. Biol.">
        <title>Genome architecture and evolution of a unichromosomal asexual nematode.</title>
        <authorList>
            <person name="Fradin H."/>
            <person name="Zegar C."/>
            <person name="Gutwein M."/>
            <person name="Lucas J."/>
            <person name="Kovtun M."/>
            <person name="Corcoran D."/>
            <person name="Baugh L.R."/>
            <person name="Kiontke K."/>
            <person name="Gunsalus K."/>
            <person name="Fitch D.H."/>
            <person name="Piano F."/>
        </authorList>
    </citation>
    <scope>NUCLEOTIDE SEQUENCE [LARGE SCALE GENOMIC DNA]</scope>
    <source>
        <strain evidence="10">PF1309</strain>
    </source>
</reference>
<dbReference type="SUPFAM" id="SSF161070">
    <property type="entry name" value="SNF-like"/>
    <property type="match status" value="1"/>
</dbReference>
<dbReference type="PANTHER" id="PTHR11616">
    <property type="entry name" value="SODIUM/CHLORIDE DEPENDENT TRANSPORTER"/>
    <property type="match status" value="1"/>
</dbReference>
<dbReference type="OrthoDB" id="5778713at2759"/>
<name>A0A2A2KLA3_9BILA</name>
<keyword evidence="4" id="KW-0769">Symport</keyword>
<accession>A0A2A2KLA3</accession>
<feature type="transmembrane region" description="Helical" evidence="9">
    <location>
        <begin position="144"/>
        <end position="164"/>
    </location>
</feature>
<dbReference type="GO" id="GO:0005886">
    <property type="term" value="C:plasma membrane"/>
    <property type="evidence" value="ECO:0007669"/>
    <property type="project" value="TreeGrafter"/>
</dbReference>
<feature type="transmembrane region" description="Helical" evidence="9">
    <location>
        <begin position="696"/>
        <end position="720"/>
    </location>
</feature>
<dbReference type="PROSITE" id="PS50267">
    <property type="entry name" value="NA_NEUROTRAN_SYMP_3"/>
    <property type="match status" value="1"/>
</dbReference>
<feature type="transmembrane region" description="Helical" evidence="9">
    <location>
        <begin position="341"/>
        <end position="360"/>
    </location>
</feature>
<dbReference type="InterPro" id="IPR037272">
    <property type="entry name" value="SNS_sf"/>
</dbReference>
<feature type="region of interest" description="Disordered" evidence="8">
    <location>
        <begin position="105"/>
        <end position="132"/>
    </location>
</feature>
<evidence type="ECO:0000256" key="1">
    <source>
        <dbReference type="ARBA" id="ARBA00004141"/>
    </source>
</evidence>
<feature type="transmembrane region" description="Helical" evidence="9">
    <location>
        <begin position="581"/>
        <end position="600"/>
    </location>
</feature>
<feature type="transmembrane region" description="Helical" evidence="9">
    <location>
        <begin position="535"/>
        <end position="561"/>
    </location>
</feature>
<keyword evidence="7" id="KW-0915">Sodium</keyword>
<feature type="transmembrane region" description="Helical" evidence="9">
    <location>
        <begin position="414"/>
        <end position="434"/>
    </location>
</feature>
<evidence type="ECO:0000256" key="2">
    <source>
        <dbReference type="ARBA" id="ARBA00022448"/>
    </source>
</evidence>
<feature type="transmembrane region" description="Helical" evidence="9">
    <location>
        <begin position="480"/>
        <end position="501"/>
    </location>
</feature>
<evidence type="ECO:0000256" key="9">
    <source>
        <dbReference type="SAM" id="Phobius"/>
    </source>
</evidence>